<evidence type="ECO:0000256" key="3">
    <source>
        <dbReference type="ARBA" id="ARBA00022448"/>
    </source>
</evidence>
<keyword evidence="6 14" id="KW-0732">Signal</keyword>
<evidence type="ECO:0000256" key="8">
    <source>
        <dbReference type="ARBA" id="ARBA00023245"/>
    </source>
</evidence>
<dbReference type="InterPro" id="IPR005950">
    <property type="entry name" value="ModA"/>
</dbReference>
<feature type="binding site" evidence="13">
    <location>
        <position position="37"/>
    </location>
    <ligand>
        <name>molybdate</name>
        <dbReference type="ChEBI" id="CHEBI:36264"/>
    </ligand>
</feature>
<gene>
    <name evidence="15" type="ORF">RB2654_14140</name>
</gene>
<keyword evidence="16" id="KW-1185">Reference proteome</keyword>
<keyword evidence="7" id="KW-0472">Membrane</keyword>
<accession>A3VGM7</accession>
<dbReference type="AlphaFoldDB" id="A3VGM7"/>
<comment type="subunit">
    <text evidence="10">The complex is composed of two ATP-binding proteins (ModC), two transmembrane proteins (ModB) and a solute-binding protein (ModA).</text>
</comment>
<dbReference type="GO" id="GO:0030973">
    <property type="term" value="F:molybdate ion binding"/>
    <property type="evidence" value="ECO:0007669"/>
    <property type="project" value="TreeGrafter"/>
</dbReference>
<evidence type="ECO:0000256" key="1">
    <source>
        <dbReference type="ARBA" id="ARBA00004236"/>
    </source>
</evidence>
<dbReference type="GO" id="GO:0015689">
    <property type="term" value="P:molybdate ion transport"/>
    <property type="evidence" value="ECO:0007669"/>
    <property type="project" value="InterPro"/>
</dbReference>
<dbReference type="Gene3D" id="3.40.190.10">
    <property type="entry name" value="Periplasmic binding protein-like II"/>
    <property type="match status" value="2"/>
</dbReference>
<keyword evidence="5 13" id="KW-0479">Metal-binding</keyword>
<name>A3VGM7_9RHOB</name>
<dbReference type="PANTHER" id="PTHR30632">
    <property type="entry name" value="MOLYBDATE-BINDING PERIPLASMIC PROTEIN"/>
    <property type="match status" value="1"/>
</dbReference>
<reference evidence="15 16" key="1">
    <citation type="journal article" date="2010" name="J. Bacteriol.">
        <title>Genome sequences of Pelagibaca bermudensis HTCC2601T and Maritimibacter alkaliphilus HTCC2654T, the type strains of two marine Roseobacter genera.</title>
        <authorList>
            <person name="Thrash J.C."/>
            <person name="Cho J.C."/>
            <person name="Ferriera S."/>
            <person name="Johnson J."/>
            <person name="Vergin K.L."/>
            <person name="Giovannoni S.J."/>
        </authorList>
    </citation>
    <scope>NUCLEOTIDE SEQUENCE [LARGE SCALE GENOMIC DNA]</scope>
    <source>
        <strain evidence="15 16">HTCC2654</strain>
    </source>
</reference>
<comment type="caution">
    <text evidence="15">The sequence shown here is derived from an EMBL/GenBank/DDBJ whole genome shotgun (WGS) entry which is preliminary data.</text>
</comment>
<dbReference type="GO" id="GO:0046872">
    <property type="term" value="F:metal ion binding"/>
    <property type="evidence" value="ECO:0007669"/>
    <property type="project" value="UniProtKB-KW"/>
</dbReference>
<evidence type="ECO:0000256" key="12">
    <source>
        <dbReference type="ARBA" id="ARBA00078141"/>
    </source>
</evidence>
<dbReference type="SUPFAM" id="SSF53850">
    <property type="entry name" value="Periplasmic binding protein-like II"/>
    <property type="match status" value="1"/>
</dbReference>
<dbReference type="GO" id="GO:0030288">
    <property type="term" value="C:outer membrane-bounded periplasmic space"/>
    <property type="evidence" value="ECO:0007669"/>
    <property type="project" value="TreeGrafter"/>
</dbReference>
<dbReference type="Proteomes" id="UP000002931">
    <property type="component" value="Unassembled WGS sequence"/>
</dbReference>
<evidence type="ECO:0000313" key="15">
    <source>
        <dbReference type="EMBL" id="EAQ12432.1"/>
    </source>
</evidence>
<protein>
    <recommendedName>
        <fullName evidence="11">Molybdate-binding protein ModA</fullName>
    </recommendedName>
    <alternativeName>
        <fullName evidence="12">Molybdate/tungstate-binding protein ModA</fullName>
    </alternativeName>
</protein>
<comment type="subcellular location">
    <subcellularLocation>
        <location evidence="1">Cell membrane</location>
    </subcellularLocation>
</comment>
<sequence>MNISKVRITMIRSALLCLFLLTAPASAGQITVFAAASLGDVLEDIGAEFEESTGHEVVVSFAGSSVLARQIELGAPADIFLSANRDWMNRLIEMGAIDPDSKVDLLENSLVLIGTGPQTPAEIDTDFDLMQRLDGGFLAMALVDAVPAGIYGKTALSALGLWDTVEDQVAQTDNVRTALTLVATGEAPLGIVYATDAKAEPRVGVIGTFPADTHPRIVYPAAAVEASNNPLNDEFLAFLQGPEARGVFTAAGFAMIPD</sequence>
<dbReference type="Pfam" id="PF13531">
    <property type="entry name" value="SBP_bac_11"/>
    <property type="match status" value="1"/>
</dbReference>
<keyword evidence="4" id="KW-1003">Cell membrane</keyword>
<dbReference type="EMBL" id="AAMT01000008">
    <property type="protein sequence ID" value="EAQ12432.1"/>
    <property type="molecule type" value="Genomic_DNA"/>
</dbReference>
<dbReference type="InterPro" id="IPR050682">
    <property type="entry name" value="ModA/WtpA"/>
</dbReference>
<evidence type="ECO:0000256" key="7">
    <source>
        <dbReference type="ARBA" id="ARBA00023136"/>
    </source>
</evidence>
<dbReference type="PIRSF" id="PIRSF004846">
    <property type="entry name" value="ModA"/>
    <property type="match status" value="1"/>
</dbReference>
<keyword evidence="8" id="KW-0826">Tungsten</keyword>
<dbReference type="eggNOG" id="COG0725">
    <property type="taxonomic scope" value="Bacteria"/>
</dbReference>
<dbReference type="PANTHER" id="PTHR30632:SF17">
    <property type="entry name" value="MOLYBDATE-BINDING PROTEIN MODA"/>
    <property type="match status" value="1"/>
</dbReference>
<evidence type="ECO:0000256" key="5">
    <source>
        <dbReference type="ARBA" id="ARBA00022723"/>
    </source>
</evidence>
<evidence type="ECO:0000313" key="16">
    <source>
        <dbReference type="Proteomes" id="UP000002931"/>
    </source>
</evidence>
<dbReference type="CDD" id="cd13536">
    <property type="entry name" value="PBP2_EcModA"/>
    <property type="match status" value="1"/>
</dbReference>
<proteinExistence type="inferred from homology"/>
<comment type="function">
    <text evidence="9">Involved in the transport of molybdenum into the cell. Part of the binding-protein-dependent transport system ModABCD.</text>
</comment>
<keyword evidence="3" id="KW-0813">Transport</keyword>
<feature type="binding site" evidence="13">
    <location>
        <position position="175"/>
    </location>
    <ligand>
        <name>molybdate</name>
        <dbReference type="ChEBI" id="CHEBI:36264"/>
    </ligand>
</feature>
<feature type="chain" id="PRO_5002662249" description="Molybdate-binding protein ModA" evidence="14">
    <location>
        <begin position="28"/>
        <end position="258"/>
    </location>
</feature>
<feature type="binding site" evidence="13">
    <location>
        <position position="148"/>
    </location>
    <ligand>
        <name>molybdate</name>
        <dbReference type="ChEBI" id="CHEBI:36264"/>
    </ligand>
</feature>
<feature type="binding site" evidence="13">
    <location>
        <position position="193"/>
    </location>
    <ligand>
        <name>molybdate</name>
        <dbReference type="ChEBI" id="CHEBI:36264"/>
    </ligand>
</feature>
<evidence type="ECO:0000256" key="14">
    <source>
        <dbReference type="SAM" id="SignalP"/>
    </source>
</evidence>
<comment type="similarity">
    <text evidence="2">Belongs to the bacterial solute-binding protein ModA family.</text>
</comment>
<organism evidence="15 16">
    <name type="scientific">Maritimibacter alkaliphilus HTCC2654</name>
    <dbReference type="NCBI Taxonomy" id="314271"/>
    <lineage>
        <taxon>Bacteria</taxon>
        <taxon>Pseudomonadati</taxon>
        <taxon>Pseudomonadota</taxon>
        <taxon>Alphaproteobacteria</taxon>
        <taxon>Rhodobacterales</taxon>
        <taxon>Roseobacteraceae</taxon>
        <taxon>Maritimibacter</taxon>
    </lineage>
</organism>
<dbReference type="FunFam" id="3.40.190.10:FF:000030">
    <property type="entry name" value="Molybdate ABC transporter substrate-binding protein"/>
    <property type="match status" value="1"/>
</dbReference>
<evidence type="ECO:0000256" key="9">
    <source>
        <dbReference type="ARBA" id="ARBA00056002"/>
    </source>
</evidence>
<feature type="signal peptide" evidence="14">
    <location>
        <begin position="1"/>
        <end position="27"/>
    </location>
</feature>
<evidence type="ECO:0000256" key="2">
    <source>
        <dbReference type="ARBA" id="ARBA00009175"/>
    </source>
</evidence>
<evidence type="ECO:0000256" key="11">
    <source>
        <dbReference type="ARBA" id="ARBA00073171"/>
    </source>
</evidence>
<evidence type="ECO:0000256" key="4">
    <source>
        <dbReference type="ARBA" id="ARBA00022475"/>
    </source>
</evidence>
<evidence type="ECO:0000256" key="13">
    <source>
        <dbReference type="PIRSR" id="PIRSR004846-1"/>
    </source>
</evidence>
<evidence type="ECO:0000256" key="6">
    <source>
        <dbReference type="ARBA" id="ARBA00022729"/>
    </source>
</evidence>
<feature type="binding site" evidence="13">
    <location>
        <position position="64"/>
    </location>
    <ligand>
        <name>molybdate</name>
        <dbReference type="ChEBI" id="CHEBI:36264"/>
    </ligand>
</feature>
<dbReference type="NCBIfam" id="TIGR01256">
    <property type="entry name" value="modA"/>
    <property type="match status" value="1"/>
</dbReference>
<evidence type="ECO:0000256" key="10">
    <source>
        <dbReference type="ARBA" id="ARBA00062515"/>
    </source>
</evidence>
<dbReference type="HOGENOM" id="CLU_065520_3_0_5"/>
<dbReference type="GO" id="GO:0005886">
    <property type="term" value="C:plasma membrane"/>
    <property type="evidence" value="ECO:0007669"/>
    <property type="project" value="UniProtKB-SubCell"/>
</dbReference>
<dbReference type="STRING" id="314271.RB2654_14140"/>
<keyword evidence="13" id="KW-0500">Molybdenum</keyword>